<name>A0A438CK77_VITVI</name>
<dbReference type="AlphaFoldDB" id="A0A438CK77"/>
<dbReference type="Pfam" id="PF00931">
    <property type="entry name" value="NB-ARC"/>
    <property type="match status" value="1"/>
</dbReference>
<dbReference type="InterPro" id="IPR057135">
    <property type="entry name" value="At4g27190-like_LRR"/>
</dbReference>
<protein>
    <submittedName>
        <fullName evidence="6">Putative disease resistance protein</fullName>
    </submittedName>
</protein>
<organism evidence="6 7">
    <name type="scientific">Vitis vinifera</name>
    <name type="common">Grape</name>
    <dbReference type="NCBI Taxonomy" id="29760"/>
    <lineage>
        <taxon>Eukaryota</taxon>
        <taxon>Viridiplantae</taxon>
        <taxon>Streptophyta</taxon>
        <taxon>Embryophyta</taxon>
        <taxon>Tracheophyta</taxon>
        <taxon>Spermatophyta</taxon>
        <taxon>Magnoliopsida</taxon>
        <taxon>eudicotyledons</taxon>
        <taxon>Gunneridae</taxon>
        <taxon>Pentapetalae</taxon>
        <taxon>rosids</taxon>
        <taxon>Vitales</taxon>
        <taxon>Vitaceae</taxon>
        <taxon>Viteae</taxon>
        <taxon>Vitis</taxon>
    </lineage>
</organism>
<dbReference type="GO" id="GO:0043531">
    <property type="term" value="F:ADP binding"/>
    <property type="evidence" value="ECO:0007669"/>
    <property type="project" value="InterPro"/>
</dbReference>
<evidence type="ECO:0000313" key="7">
    <source>
        <dbReference type="Proteomes" id="UP000288805"/>
    </source>
</evidence>
<dbReference type="PANTHER" id="PTHR33463">
    <property type="entry name" value="NB-ARC DOMAIN-CONTAINING PROTEIN-RELATED"/>
    <property type="match status" value="1"/>
</dbReference>
<gene>
    <name evidence="6" type="primary">VvCHDh000851_4</name>
    <name evidence="6" type="ORF">CK203_091484</name>
</gene>
<feature type="domain" description="NB-ARC" evidence="4">
    <location>
        <begin position="208"/>
        <end position="350"/>
    </location>
</feature>
<dbReference type="PRINTS" id="PR00364">
    <property type="entry name" value="DISEASERSIST"/>
</dbReference>
<dbReference type="InterPro" id="IPR027417">
    <property type="entry name" value="P-loop_NTPase"/>
</dbReference>
<evidence type="ECO:0000313" key="6">
    <source>
        <dbReference type="EMBL" id="RVW23585.1"/>
    </source>
</evidence>
<keyword evidence="3" id="KW-0175">Coiled coil</keyword>
<evidence type="ECO:0000256" key="2">
    <source>
        <dbReference type="ARBA" id="ARBA00022821"/>
    </source>
</evidence>
<dbReference type="Gene3D" id="3.40.50.300">
    <property type="entry name" value="P-loop containing nucleotide triphosphate hydrolases"/>
    <property type="match status" value="1"/>
</dbReference>
<dbReference type="InterPro" id="IPR050905">
    <property type="entry name" value="Plant_NBS-LRR"/>
</dbReference>
<evidence type="ECO:0000256" key="3">
    <source>
        <dbReference type="SAM" id="Coils"/>
    </source>
</evidence>
<feature type="domain" description="Disease resistance protein At4g27190-like leucine-rich repeats" evidence="5">
    <location>
        <begin position="497"/>
        <end position="599"/>
    </location>
</feature>
<dbReference type="Gene3D" id="3.80.10.10">
    <property type="entry name" value="Ribonuclease Inhibitor"/>
    <property type="match status" value="1"/>
</dbReference>
<dbReference type="GO" id="GO:0006952">
    <property type="term" value="P:defense response"/>
    <property type="evidence" value="ECO:0007669"/>
    <property type="project" value="UniProtKB-KW"/>
</dbReference>
<keyword evidence="2" id="KW-0611">Plant defense</keyword>
<dbReference type="Pfam" id="PF23247">
    <property type="entry name" value="LRR_RPS2"/>
    <property type="match status" value="1"/>
</dbReference>
<dbReference type="InterPro" id="IPR002182">
    <property type="entry name" value="NB-ARC"/>
</dbReference>
<feature type="coiled-coil region" evidence="3">
    <location>
        <begin position="104"/>
        <end position="138"/>
    </location>
</feature>
<proteinExistence type="inferred from homology"/>
<accession>A0A438CK77</accession>
<dbReference type="SUPFAM" id="SSF52058">
    <property type="entry name" value="L domain-like"/>
    <property type="match status" value="1"/>
</dbReference>
<reference evidence="6 7" key="1">
    <citation type="journal article" date="2018" name="PLoS Genet.">
        <title>Population sequencing reveals clonal diversity and ancestral inbreeding in the grapevine cultivar Chardonnay.</title>
        <authorList>
            <person name="Roach M.J."/>
            <person name="Johnson D.L."/>
            <person name="Bohlmann J."/>
            <person name="van Vuuren H.J."/>
            <person name="Jones S.J."/>
            <person name="Pretorius I.S."/>
            <person name="Schmidt S.A."/>
            <person name="Borneman A.R."/>
        </authorList>
    </citation>
    <scope>NUCLEOTIDE SEQUENCE [LARGE SCALE GENOMIC DNA]</scope>
    <source>
        <strain evidence="7">cv. Chardonnay</strain>
        <tissue evidence="6">Leaf</tissue>
    </source>
</reference>
<evidence type="ECO:0000259" key="4">
    <source>
        <dbReference type="Pfam" id="PF00931"/>
    </source>
</evidence>
<dbReference type="SUPFAM" id="SSF52540">
    <property type="entry name" value="P-loop containing nucleoside triphosphate hydrolases"/>
    <property type="match status" value="1"/>
</dbReference>
<evidence type="ECO:0000256" key="1">
    <source>
        <dbReference type="ARBA" id="ARBA00008894"/>
    </source>
</evidence>
<dbReference type="FunFam" id="3.40.50.300:FF:001091">
    <property type="entry name" value="Probable disease resistance protein At1g61300"/>
    <property type="match status" value="1"/>
</dbReference>
<dbReference type="InterPro" id="IPR032675">
    <property type="entry name" value="LRR_dom_sf"/>
</dbReference>
<sequence length="731" mass="83466">MDQILLLPKIFEYYNESPLDASKNIFAGGGIATYTEVLTPGFLIDKGSDSSAPYTANYPLFLLSLAQLQSFFSFDFPKAMEFLSSIAGLIPCFYDHTSRHTLYIRDLKKNLRALSQKMEELNNLYEDVTARVEGEEQRQMRRRKEVGGWIRGVEEMVEEVNEILRRGDQEIQKRCLRCCPRNSEMLPRPLVDELPMEETVGSELAYGRICGFLKDPQVGIMGLYGMGGVGKTTLLKKINNDFLTTSSDFDVVIWDVVSKPPNIEKIQEVIWNKLQIPRDIWEIKSTKEQKAAEISRVLKTKKFVLLLDDIWERLDLLEMGVPHPDARNKSKIIFTTRSQDVCHQMKAQKSIEIVAEECKGLPLALITLGRALAGEKDPSNWDKLFSLLNTNIFSGVETLLEELESLNDINDIRITISSALSLNKLKRSHKLQKCISGLQLHKWGDVMTLELSSSFLKRMEHLIDLEVDHCDDVKVSMEREMKQNDVIGLSNYNVAREQYIYSLRYIGIKNCSKLLDLTWVVYASCLEELYVEDCESIELVLHHDHGAYEIVEKLDIFSRLKCLKLNRLPRLKSIYQHPLLFPSLEIIKVYDCKSLRSLPFDSNTSNNNLKKIKGGTNWWNRLKWKDETIKDCFTPYFQVHEAEAYFVEESETGSIDDDMQEQLDQLHLQGVRVGSSSSGNSQAQMLILRALIFHGAETAEKCGGSEAISMLMLGQCRCDMGMLLDLWASAG</sequence>
<dbReference type="EMBL" id="QGNW01002192">
    <property type="protein sequence ID" value="RVW23585.1"/>
    <property type="molecule type" value="Genomic_DNA"/>
</dbReference>
<dbReference type="Proteomes" id="UP000288805">
    <property type="component" value="Unassembled WGS sequence"/>
</dbReference>
<dbReference type="PANTHER" id="PTHR33463:SF220">
    <property type="entry name" value="NB-ARC DOMAIN-CONTAINING PROTEIN"/>
    <property type="match status" value="1"/>
</dbReference>
<comment type="similarity">
    <text evidence="1">Belongs to the disease resistance NB-LRR family.</text>
</comment>
<comment type="caution">
    <text evidence="6">The sequence shown here is derived from an EMBL/GenBank/DDBJ whole genome shotgun (WGS) entry which is preliminary data.</text>
</comment>
<evidence type="ECO:0000259" key="5">
    <source>
        <dbReference type="Pfam" id="PF23247"/>
    </source>
</evidence>